<protein>
    <recommendedName>
        <fullName evidence="2">BD-FAE-like domain-containing protein</fullName>
    </recommendedName>
</protein>
<reference evidence="4" key="1">
    <citation type="journal article" date="2019" name="Int. J. Syst. Evol. Microbiol.">
        <title>The Global Catalogue of Microorganisms (GCM) 10K type strain sequencing project: providing services to taxonomists for standard genome sequencing and annotation.</title>
        <authorList>
            <consortium name="The Broad Institute Genomics Platform"/>
            <consortium name="The Broad Institute Genome Sequencing Center for Infectious Disease"/>
            <person name="Wu L."/>
            <person name="Ma J."/>
        </authorList>
    </citation>
    <scope>NUCLEOTIDE SEQUENCE [LARGE SCALE GENOMIC DNA]</scope>
    <source>
        <strain evidence="4">JCM 16949</strain>
    </source>
</reference>
<keyword evidence="4" id="KW-1185">Reference proteome</keyword>
<dbReference type="SUPFAM" id="SSF53474">
    <property type="entry name" value="alpha/beta-Hydrolases"/>
    <property type="match status" value="1"/>
</dbReference>
<accession>A0ABP7F041</accession>
<dbReference type="PROSITE" id="PS51257">
    <property type="entry name" value="PROKAR_LIPOPROTEIN"/>
    <property type="match status" value="1"/>
</dbReference>
<name>A0ABP7F041_9MICO</name>
<dbReference type="Gene3D" id="3.40.50.1820">
    <property type="entry name" value="alpha/beta hydrolase"/>
    <property type="match status" value="1"/>
</dbReference>
<evidence type="ECO:0000313" key="4">
    <source>
        <dbReference type="Proteomes" id="UP001501004"/>
    </source>
</evidence>
<dbReference type="Pfam" id="PF20434">
    <property type="entry name" value="BD-FAE"/>
    <property type="match status" value="1"/>
</dbReference>
<keyword evidence="1" id="KW-0378">Hydrolase</keyword>
<gene>
    <name evidence="3" type="ORF">GCM10022239_01110</name>
</gene>
<dbReference type="EMBL" id="BAABAE010000001">
    <property type="protein sequence ID" value="GAA3728091.1"/>
    <property type="molecule type" value="Genomic_DNA"/>
</dbReference>
<evidence type="ECO:0000313" key="3">
    <source>
        <dbReference type="EMBL" id="GAA3728091.1"/>
    </source>
</evidence>
<evidence type="ECO:0000256" key="1">
    <source>
        <dbReference type="ARBA" id="ARBA00022801"/>
    </source>
</evidence>
<dbReference type="PANTHER" id="PTHR48081">
    <property type="entry name" value="AB HYDROLASE SUPERFAMILY PROTEIN C4A8.06C"/>
    <property type="match status" value="1"/>
</dbReference>
<evidence type="ECO:0000259" key="2">
    <source>
        <dbReference type="Pfam" id="PF20434"/>
    </source>
</evidence>
<feature type="domain" description="BD-FAE-like" evidence="2">
    <location>
        <begin position="89"/>
        <end position="283"/>
    </location>
</feature>
<sequence length="334" mass="35490">MRDMFCTIRPRNGRHRGAVALGALALAIILAGCGQTGASEHLSADGSFANPQPLEYPGIQVTEDVQYGVAGSEPLLLDVCRQRQETPSTAGPRRAVLVVHGGSWRAGDKASPHWRSVCEWLASEGFVAFSINYRLAPLFVFPAQIEDVRAAVRWIRQPDQATRFDIDPDRIGAFGGSAGGNLVALLGLEGDDEWNVGSRVSAVVDLSGPTDLTAEGAERTGVDSAFQAITAQYLGCESLVTCAVAEQASPLYAVDDTDPPFFVANSTIELIPLAQSEDLVKRLRANDVEATLVTVDGSLHSIALLDDAMRTRIASFLRAKLGVTPPVAAADPVP</sequence>
<dbReference type="Proteomes" id="UP001501004">
    <property type="component" value="Unassembled WGS sequence"/>
</dbReference>
<organism evidence="3 4">
    <name type="scientific">Leifsonella bigeumensis</name>
    <dbReference type="NCBI Taxonomy" id="433643"/>
    <lineage>
        <taxon>Bacteria</taxon>
        <taxon>Bacillati</taxon>
        <taxon>Actinomycetota</taxon>
        <taxon>Actinomycetes</taxon>
        <taxon>Micrococcales</taxon>
        <taxon>Microbacteriaceae</taxon>
        <taxon>Leifsonella</taxon>
    </lineage>
</organism>
<comment type="caution">
    <text evidence="3">The sequence shown here is derived from an EMBL/GenBank/DDBJ whole genome shotgun (WGS) entry which is preliminary data.</text>
</comment>
<dbReference type="InterPro" id="IPR029058">
    <property type="entry name" value="AB_hydrolase_fold"/>
</dbReference>
<proteinExistence type="predicted"/>
<dbReference type="InterPro" id="IPR049492">
    <property type="entry name" value="BD-FAE-like_dom"/>
</dbReference>
<dbReference type="PANTHER" id="PTHR48081:SF13">
    <property type="entry name" value="ALPHA_BETA HYDROLASE"/>
    <property type="match status" value="1"/>
</dbReference>
<dbReference type="InterPro" id="IPR050300">
    <property type="entry name" value="GDXG_lipolytic_enzyme"/>
</dbReference>